<keyword evidence="4" id="KW-0238">DNA-binding</keyword>
<dbReference type="SUPFAM" id="SSF88659">
    <property type="entry name" value="Sigma3 and sigma4 domains of RNA polymerase sigma factors"/>
    <property type="match status" value="1"/>
</dbReference>
<feature type="domain" description="RNA polymerase sigma-70 region 2" evidence="6">
    <location>
        <begin position="16"/>
        <end position="79"/>
    </location>
</feature>
<keyword evidence="2" id="KW-0805">Transcription regulation</keyword>
<organism evidence="8 9">
    <name type="scientific">Flagellimonas spongiicola</name>
    <dbReference type="NCBI Taxonomy" id="2942208"/>
    <lineage>
        <taxon>Bacteria</taxon>
        <taxon>Pseudomonadati</taxon>
        <taxon>Bacteroidota</taxon>
        <taxon>Flavobacteriia</taxon>
        <taxon>Flavobacteriales</taxon>
        <taxon>Flavobacteriaceae</taxon>
        <taxon>Flagellimonas</taxon>
    </lineage>
</organism>
<dbReference type="InterPro" id="IPR013249">
    <property type="entry name" value="RNA_pol_sigma70_r4_t2"/>
</dbReference>
<evidence type="ECO:0000313" key="8">
    <source>
        <dbReference type="EMBL" id="MCL6273702.1"/>
    </source>
</evidence>
<proteinExistence type="inferred from homology"/>
<dbReference type="NCBIfam" id="TIGR02937">
    <property type="entry name" value="sigma70-ECF"/>
    <property type="match status" value="1"/>
</dbReference>
<dbReference type="InterPro" id="IPR039425">
    <property type="entry name" value="RNA_pol_sigma-70-like"/>
</dbReference>
<dbReference type="RefSeq" id="WP_249656894.1">
    <property type="nucleotide sequence ID" value="NZ_JAMFMA010000002.1"/>
</dbReference>
<dbReference type="InterPro" id="IPR014284">
    <property type="entry name" value="RNA_pol_sigma-70_dom"/>
</dbReference>
<dbReference type="EMBL" id="JAMFMA010000002">
    <property type="protein sequence ID" value="MCL6273702.1"/>
    <property type="molecule type" value="Genomic_DNA"/>
</dbReference>
<comment type="caution">
    <text evidence="8">The sequence shown here is derived from an EMBL/GenBank/DDBJ whole genome shotgun (WGS) entry which is preliminary data.</text>
</comment>
<dbReference type="Pfam" id="PF08281">
    <property type="entry name" value="Sigma70_r4_2"/>
    <property type="match status" value="1"/>
</dbReference>
<evidence type="ECO:0000259" key="7">
    <source>
        <dbReference type="Pfam" id="PF08281"/>
    </source>
</evidence>
<evidence type="ECO:0000256" key="5">
    <source>
        <dbReference type="ARBA" id="ARBA00023163"/>
    </source>
</evidence>
<comment type="similarity">
    <text evidence="1">Belongs to the sigma-70 factor family. ECF subfamily.</text>
</comment>
<evidence type="ECO:0000256" key="1">
    <source>
        <dbReference type="ARBA" id="ARBA00010641"/>
    </source>
</evidence>
<dbReference type="InterPro" id="IPR007627">
    <property type="entry name" value="RNA_pol_sigma70_r2"/>
</dbReference>
<dbReference type="InterPro" id="IPR013325">
    <property type="entry name" value="RNA_pol_sigma_r2"/>
</dbReference>
<sequence length="185" mass="21803">MHSTEPLRQLEPQNWVNKHKGYLFHFAYKKLPQDLVEDIVQDTFLAALNSAHRFKGTSSERVWLTAILKYKIADHYRGNNGKQYHIRENIESRLSSERKIESNHRFTYDPIPESLDEDDLKLVLNTGMSTLSKSENQILELKQNGFSTEAICEELQISRTHCWVLLHRARKKLQQYLSENWYNVA</sequence>
<evidence type="ECO:0000313" key="9">
    <source>
        <dbReference type="Proteomes" id="UP001203607"/>
    </source>
</evidence>
<dbReference type="PANTHER" id="PTHR43133">
    <property type="entry name" value="RNA POLYMERASE ECF-TYPE SIGMA FACTO"/>
    <property type="match status" value="1"/>
</dbReference>
<reference evidence="8 9" key="1">
    <citation type="submission" date="2022-05" db="EMBL/GenBank/DDBJ databases">
        <authorList>
            <person name="Park J.-S."/>
        </authorList>
    </citation>
    <scope>NUCLEOTIDE SEQUENCE [LARGE SCALE GENOMIC DNA]</scope>
    <source>
        <strain evidence="8 9">2012CJ35-5</strain>
    </source>
</reference>
<evidence type="ECO:0000256" key="3">
    <source>
        <dbReference type="ARBA" id="ARBA00023082"/>
    </source>
</evidence>
<evidence type="ECO:0000256" key="2">
    <source>
        <dbReference type="ARBA" id="ARBA00023015"/>
    </source>
</evidence>
<dbReference type="Gene3D" id="1.10.10.10">
    <property type="entry name" value="Winged helix-like DNA-binding domain superfamily/Winged helix DNA-binding domain"/>
    <property type="match status" value="1"/>
</dbReference>
<evidence type="ECO:0000259" key="6">
    <source>
        <dbReference type="Pfam" id="PF04542"/>
    </source>
</evidence>
<name>A0ABT0PQN1_9FLAO</name>
<dbReference type="InterPro" id="IPR013324">
    <property type="entry name" value="RNA_pol_sigma_r3/r4-like"/>
</dbReference>
<keyword evidence="3" id="KW-0731">Sigma factor</keyword>
<dbReference type="InterPro" id="IPR036388">
    <property type="entry name" value="WH-like_DNA-bd_sf"/>
</dbReference>
<protein>
    <submittedName>
        <fullName evidence="8">Sigma-70 family RNA polymerase sigma factor</fullName>
    </submittedName>
</protein>
<dbReference type="Gene3D" id="1.10.1740.10">
    <property type="match status" value="1"/>
</dbReference>
<feature type="domain" description="RNA polymerase sigma factor 70 region 4 type 2" evidence="7">
    <location>
        <begin position="128"/>
        <end position="173"/>
    </location>
</feature>
<dbReference type="SUPFAM" id="SSF88946">
    <property type="entry name" value="Sigma2 domain of RNA polymerase sigma factors"/>
    <property type="match status" value="1"/>
</dbReference>
<evidence type="ECO:0000256" key="4">
    <source>
        <dbReference type="ARBA" id="ARBA00023125"/>
    </source>
</evidence>
<keyword evidence="9" id="KW-1185">Reference proteome</keyword>
<dbReference type="Proteomes" id="UP001203607">
    <property type="component" value="Unassembled WGS sequence"/>
</dbReference>
<dbReference type="PANTHER" id="PTHR43133:SF8">
    <property type="entry name" value="RNA POLYMERASE SIGMA FACTOR HI_1459-RELATED"/>
    <property type="match status" value="1"/>
</dbReference>
<keyword evidence="5" id="KW-0804">Transcription</keyword>
<dbReference type="Pfam" id="PF04542">
    <property type="entry name" value="Sigma70_r2"/>
    <property type="match status" value="1"/>
</dbReference>
<accession>A0ABT0PQN1</accession>
<gene>
    <name evidence="8" type="ORF">M3P19_06760</name>
</gene>